<dbReference type="AlphaFoldDB" id="A0A915JIQ5"/>
<accession>A0A915JIQ5</accession>
<evidence type="ECO:0000313" key="2">
    <source>
        <dbReference type="WBParaSite" id="nRc.2.0.1.t26025-RA"/>
    </source>
</evidence>
<protein>
    <submittedName>
        <fullName evidence="2">Uncharacterized protein</fullName>
    </submittedName>
</protein>
<organism evidence="1 2">
    <name type="scientific">Romanomermis culicivorax</name>
    <name type="common">Nematode worm</name>
    <dbReference type="NCBI Taxonomy" id="13658"/>
    <lineage>
        <taxon>Eukaryota</taxon>
        <taxon>Metazoa</taxon>
        <taxon>Ecdysozoa</taxon>
        <taxon>Nematoda</taxon>
        <taxon>Enoplea</taxon>
        <taxon>Dorylaimia</taxon>
        <taxon>Mermithida</taxon>
        <taxon>Mermithoidea</taxon>
        <taxon>Mermithidae</taxon>
        <taxon>Romanomermis</taxon>
    </lineage>
</organism>
<keyword evidence="1" id="KW-1185">Reference proteome</keyword>
<dbReference type="WBParaSite" id="nRc.2.0.1.t26025-RA">
    <property type="protein sequence ID" value="nRc.2.0.1.t26025-RA"/>
    <property type="gene ID" value="nRc.2.0.1.g26025"/>
</dbReference>
<sequence length="167" mass="19281">MICKILVEQKPYCLSSKLQSCFDIMQLERFSPTLNPRLLKSVINLPTNLPPLESVRREPPEKFSDFHFLKRWKMNLQDVEKKNQNQSLQAPSSSPVTPHPISFLQILTKVNECANTRHNCSQSSRDCKISSIAVAMQRASSIHAYRNVRWRAKIEFHFVDKAGRNIS</sequence>
<reference evidence="2" key="1">
    <citation type="submission" date="2022-11" db="UniProtKB">
        <authorList>
            <consortium name="WormBaseParasite"/>
        </authorList>
    </citation>
    <scope>IDENTIFICATION</scope>
</reference>
<dbReference type="Proteomes" id="UP000887565">
    <property type="component" value="Unplaced"/>
</dbReference>
<proteinExistence type="predicted"/>
<evidence type="ECO:0000313" key="1">
    <source>
        <dbReference type="Proteomes" id="UP000887565"/>
    </source>
</evidence>
<name>A0A915JIQ5_ROMCU</name>